<evidence type="ECO:0000313" key="3">
    <source>
        <dbReference type="EMBL" id="CAD2197160.1"/>
    </source>
</evidence>
<dbReference type="InterPro" id="IPR004151">
    <property type="entry name" value="7TM_GPCR_serpentine_rcpt_Sre"/>
</dbReference>
<name>A0A6V7XCV0_MELEN</name>
<dbReference type="GO" id="GO:0016020">
    <property type="term" value="C:membrane"/>
    <property type="evidence" value="ECO:0007669"/>
    <property type="project" value="InterPro"/>
</dbReference>
<dbReference type="Proteomes" id="UP000580250">
    <property type="component" value="Unassembled WGS sequence"/>
</dbReference>
<dbReference type="GO" id="GO:0007606">
    <property type="term" value="P:sensory perception of chemical stimulus"/>
    <property type="evidence" value="ECO:0007669"/>
    <property type="project" value="InterPro"/>
</dbReference>
<sequence length="250" mass="28961">MILGTFIGHVLLLERILATVFVSKYENNKKPYFSIVCFIIVMFLSFQNAYRQTYYGDSVFDVALGTLITIYGTLFFGVLEIAIIGYIGYYNNTKYKLKTFLYFKHSLSERYQLSENIRTSRQLKPTFILHFINIIISSGVTIVFSFIHLKDQPSINLIFTFVFVITACCNLSIQITVIIFHPILNKKFKQLLKNFQNKILKVSSTKIVPSEKSPTLLGQLPLNIDGEHLIIKEKTELCQKHFEMLKKAWE</sequence>
<feature type="transmembrane region" description="Helical" evidence="2">
    <location>
        <begin position="32"/>
        <end position="50"/>
    </location>
</feature>
<dbReference type="Pfam" id="PF03125">
    <property type="entry name" value="Sre"/>
    <property type="match status" value="1"/>
</dbReference>
<dbReference type="AlphaFoldDB" id="A0A6V7XCV0"/>
<proteinExistence type="inferred from homology"/>
<dbReference type="PANTHER" id="PTHR47518:SF10">
    <property type="entry name" value="G PROTEIN-COUPLED RECEPTOR-RELATED"/>
    <property type="match status" value="1"/>
</dbReference>
<evidence type="ECO:0000256" key="1">
    <source>
        <dbReference type="ARBA" id="ARBA00006803"/>
    </source>
</evidence>
<evidence type="ECO:0000313" key="4">
    <source>
        <dbReference type="Proteomes" id="UP000580250"/>
    </source>
</evidence>
<feature type="transmembrane region" description="Helical" evidence="2">
    <location>
        <begin position="127"/>
        <end position="149"/>
    </location>
</feature>
<gene>
    <name evidence="3" type="ORF">MENT_LOCUS50382</name>
</gene>
<dbReference type="PANTHER" id="PTHR47518">
    <property type="entry name" value="SERPENTINE RECEPTOR CLASS EPSILON-13-RELATED"/>
    <property type="match status" value="1"/>
</dbReference>
<feature type="transmembrane region" description="Helical" evidence="2">
    <location>
        <begin position="62"/>
        <end position="89"/>
    </location>
</feature>
<keyword evidence="2" id="KW-1133">Transmembrane helix</keyword>
<organism evidence="3 4">
    <name type="scientific">Meloidogyne enterolobii</name>
    <name type="common">Root-knot nematode worm</name>
    <name type="synonym">Meloidogyne mayaguensis</name>
    <dbReference type="NCBI Taxonomy" id="390850"/>
    <lineage>
        <taxon>Eukaryota</taxon>
        <taxon>Metazoa</taxon>
        <taxon>Ecdysozoa</taxon>
        <taxon>Nematoda</taxon>
        <taxon>Chromadorea</taxon>
        <taxon>Rhabditida</taxon>
        <taxon>Tylenchina</taxon>
        <taxon>Tylenchomorpha</taxon>
        <taxon>Tylenchoidea</taxon>
        <taxon>Meloidogynidae</taxon>
        <taxon>Meloidogyninae</taxon>
        <taxon>Meloidogyne</taxon>
    </lineage>
</organism>
<keyword evidence="2" id="KW-0812">Transmembrane</keyword>
<reference evidence="3 4" key="1">
    <citation type="submission" date="2020-08" db="EMBL/GenBank/DDBJ databases">
        <authorList>
            <person name="Koutsovoulos G."/>
            <person name="Danchin GJ E."/>
        </authorList>
    </citation>
    <scope>NUCLEOTIDE SEQUENCE [LARGE SCALE GENOMIC DNA]</scope>
</reference>
<protein>
    <submittedName>
        <fullName evidence="3">Uncharacterized protein</fullName>
    </submittedName>
</protein>
<dbReference type="EMBL" id="CAJEWN010001400">
    <property type="protein sequence ID" value="CAD2197160.1"/>
    <property type="molecule type" value="Genomic_DNA"/>
</dbReference>
<accession>A0A6V7XCV0</accession>
<dbReference type="InterPro" id="IPR052854">
    <property type="entry name" value="Serpentine_rcpt_epsilon"/>
</dbReference>
<dbReference type="OrthoDB" id="5902486at2759"/>
<comment type="similarity">
    <text evidence="1">Belongs to the nematode receptor-like protein sre family.</text>
</comment>
<keyword evidence="2" id="KW-0472">Membrane</keyword>
<evidence type="ECO:0000256" key="2">
    <source>
        <dbReference type="SAM" id="Phobius"/>
    </source>
</evidence>
<feature type="transmembrane region" description="Helical" evidence="2">
    <location>
        <begin position="155"/>
        <end position="180"/>
    </location>
</feature>
<comment type="caution">
    <text evidence="3">The sequence shown here is derived from an EMBL/GenBank/DDBJ whole genome shotgun (WGS) entry which is preliminary data.</text>
</comment>